<dbReference type="Proteomes" id="UP001499987">
    <property type="component" value="Unassembled WGS sequence"/>
</dbReference>
<reference evidence="7 8" key="1">
    <citation type="journal article" date="2019" name="Int. J. Syst. Evol. Microbiol.">
        <title>The Global Catalogue of Microorganisms (GCM) 10K type strain sequencing project: providing services to taxonomists for standard genome sequencing and annotation.</title>
        <authorList>
            <consortium name="The Broad Institute Genomics Platform"/>
            <consortium name="The Broad Institute Genome Sequencing Center for Infectious Disease"/>
            <person name="Wu L."/>
            <person name="Ma J."/>
        </authorList>
    </citation>
    <scope>NUCLEOTIDE SEQUENCE [LARGE SCALE GENOMIC DNA]</scope>
    <source>
        <strain evidence="7 8">JCM 13002</strain>
    </source>
</reference>
<dbReference type="PANTHER" id="PTHR12128">
    <property type="entry name" value="DIHYDRODIPICOLINATE SYNTHASE"/>
    <property type="match status" value="1"/>
</dbReference>
<accession>A0ABN1TNQ6</accession>
<dbReference type="Gene3D" id="3.20.20.70">
    <property type="entry name" value="Aldolase class I"/>
    <property type="match status" value="1"/>
</dbReference>
<gene>
    <name evidence="7" type="ORF">GCM10009663_40530</name>
</gene>
<dbReference type="NCBIfam" id="NF002958">
    <property type="entry name" value="PRK03620.1"/>
    <property type="match status" value="1"/>
</dbReference>
<evidence type="ECO:0000313" key="7">
    <source>
        <dbReference type="EMBL" id="GAA1092692.1"/>
    </source>
</evidence>
<name>A0ABN1TNQ6_9ACTN</name>
<sequence>MHDGPLFFPVTPFGPDGEIDTAVYAAHLEAGIAAGPGAVFAACGTGEFHALDPAEHARLVRTAGRVAAGRLPVYAGAGGPLPTARALARSAAEAGADGLLLMPPYLVRPPRSGLVAYTRQVAEAGGLPLIAYHRDTARLDVGTAVEIARLPQVVGIKDGCGDLELLARMITAVETALRPSGKRFRFFNGLPTAEVTAPAYRGLGVRRYSSASFAFVPEIALAFHRALATGDESSVGRLLAAFYLPLVELRAEVPGYAVSLVKAGVRQRGLAVGGVRPPLTDPAPEHLDRLRALTDAGLAALAGLPESTDR</sequence>
<evidence type="ECO:0000256" key="1">
    <source>
        <dbReference type="ARBA" id="ARBA00001446"/>
    </source>
</evidence>
<dbReference type="EC" id="4.2.1.41" evidence="5"/>
<dbReference type="SUPFAM" id="SSF51569">
    <property type="entry name" value="Aldolase"/>
    <property type="match status" value="1"/>
</dbReference>
<proteinExistence type="inferred from homology"/>
<dbReference type="Pfam" id="PF00701">
    <property type="entry name" value="DHDPS"/>
    <property type="match status" value="1"/>
</dbReference>
<evidence type="ECO:0000256" key="3">
    <source>
        <dbReference type="ARBA" id="ARBA00007592"/>
    </source>
</evidence>
<dbReference type="EMBL" id="BAAALD010000038">
    <property type="protein sequence ID" value="GAA1092692.1"/>
    <property type="molecule type" value="Genomic_DNA"/>
</dbReference>
<dbReference type="InterPro" id="IPR017655">
    <property type="entry name" value="Dehydro-deoxyglucarate_dehyd"/>
</dbReference>
<organism evidence="7 8">
    <name type="scientific">Kitasatospora arboriphila</name>
    <dbReference type="NCBI Taxonomy" id="258052"/>
    <lineage>
        <taxon>Bacteria</taxon>
        <taxon>Bacillati</taxon>
        <taxon>Actinomycetota</taxon>
        <taxon>Actinomycetes</taxon>
        <taxon>Kitasatosporales</taxon>
        <taxon>Streptomycetaceae</taxon>
        <taxon>Kitasatospora</taxon>
    </lineage>
</organism>
<comment type="caution">
    <text evidence="7">The sequence shown here is derived from an EMBL/GenBank/DDBJ whole genome shotgun (WGS) entry which is preliminary data.</text>
</comment>
<evidence type="ECO:0000256" key="6">
    <source>
        <dbReference type="PIRNR" id="PIRNR001365"/>
    </source>
</evidence>
<dbReference type="PIRSF" id="PIRSF001365">
    <property type="entry name" value="DHDPS"/>
    <property type="match status" value="1"/>
</dbReference>
<evidence type="ECO:0000313" key="8">
    <source>
        <dbReference type="Proteomes" id="UP001499987"/>
    </source>
</evidence>
<comment type="similarity">
    <text evidence="3 5 6">Belongs to the DapA family.</text>
</comment>
<evidence type="ECO:0000256" key="5">
    <source>
        <dbReference type="HAMAP-Rule" id="MF_00694"/>
    </source>
</evidence>
<protein>
    <recommendedName>
        <fullName evidence="5">Probable 5-dehydro-4-deoxyglucarate dehydratase</fullName>
        <ecNumber evidence="5">4.2.1.41</ecNumber>
    </recommendedName>
    <alternativeName>
        <fullName evidence="5">5-keto-4-deoxy-glucarate dehydratase</fullName>
        <shortName evidence="5">KDGDH</shortName>
    </alternativeName>
</protein>
<dbReference type="RefSeq" id="WP_344625069.1">
    <property type="nucleotide sequence ID" value="NZ_BAAALD010000038.1"/>
</dbReference>
<dbReference type="SMART" id="SM01130">
    <property type="entry name" value="DHDPS"/>
    <property type="match status" value="1"/>
</dbReference>
<dbReference type="PANTHER" id="PTHR12128:SF19">
    <property type="entry name" value="5-DEHYDRO-4-DEOXYGLUCARATE DEHYDRATASE 2-RELATED"/>
    <property type="match status" value="1"/>
</dbReference>
<dbReference type="InterPro" id="IPR013785">
    <property type="entry name" value="Aldolase_TIM"/>
</dbReference>
<keyword evidence="4 5" id="KW-0456">Lyase</keyword>
<evidence type="ECO:0000256" key="2">
    <source>
        <dbReference type="ARBA" id="ARBA00004983"/>
    </source>
</evidence>
<evidence type="ECO:0000256" key="4">
    <source>
        <dbReference type="ARBA" id="ARBA00023239"/>
    </source>
</evidence>
<comment type="pathway">
    <text evidence="2 5">Carbohydrate acid metabolism; D-glucarate degradation; 2,5-dioxopentanoate from D-glucarate: step 2/2.</text>
</comment>
<keyword evidence="8" id="KW-1185">Reference proteome</keyword>
<dbReference type="HAMAP" id="MF_00694">
    <property type="entry name" value="KDGDH"/>
    <property type="match status" value="1"/>
</dbReference>
<comment type="catalytic activity">
    <reaction evidence="1 5">
        <text>5-dehydro-4-deoxy-D-glucarate + H(+) = 2,5-dioxopentanoate + CO2 + H2O</text>
        <dbReference type="Rhea" id="RHEA:24608"/>
        <dbReference type="ChEBI" id="CHEBI:15377"/>
        <dbReference type="ChEBI" id="CHEBI:15378"/>
        <dbReference type="ChEBI" id="CHEBI:16526"/>
        <dbReference type="ChEBI" id="CHEBI:42819"/>
        <dbReference type="ChEBI" id="CHEBI:58136"/>
        <dbReference type="EC" id="4.2.1.41"/>
    </reaction>
</comment>
<dbReference type="InterPro" id="IPR002220">
    <property type="entry name" value="DapA-like"/>
</dbReference>